<dbReference type="AlphaFoldDB" id="A0A501PHD0"/>
<dbReference type="Gene3D" id="1.20.1290.10">
    <property type="entry name" value="AhpD-like"/>
    <property type="match status" value="1"/>
</dbReference>
<sequence>MLVYKQVYTAFLHNEKQMALKSPRIAPLNLDDLTDEQITVLGDRNDPRCELNFFKVMIQHPDLLKNYTPFAMQLGRTPTLPFRDKEILILRTLTLCQEEYELAHHHLIARQAAGLTDDEFEAARSGKGLDAADQVLARTAEELVGNQCISDETWAALAERYSQGQLIELVFMVANYTLLSMVNNSLGIQPEHNVEETWKPTDK</sequence>
<dbReference type="InterPro" id="IPR029032">
    <property type="entry name" value="AhpD-like"/>
</dbReference>
<evidence type="ECO:0000313" key="3">
    <source>
        <dbReference type="Proteomes" id="UP000319148"/>
    </source>
</evidence>
<dbReference type="Pfam" id="PF02627">
    <property type="entry name" value="CMD"/>
    <property type="match status" value="1"/>
</dbReference>
<dbReference type="OrthoDB" id="4704294at2"/>
<organism evidence="2 3">
    <name type="scientific">Emcibacter nanhaiensis</name>
    <dbReference type="NCBI Taxonomy" id="1505037"/>
    <lineage>
        <taxon>Bacteria</taxon>
        <taxon>Pseudomonadati</taxon>
        <taxon>Pseudomonadota</taxon>
        <taxon>Alphaproteobacteria</taxon>
        <taxon>Emcibacterales</taxon>
        <taxon>Emcibacteraceae</taxon>
        <taxon>Emcibacter</taxon>
    </lineage>
</organism>
<name>A0A501PHD0_9PROT</name>
<gene>
    <name evidence="2" type="ORF">FIV46_10340</name>
</gene>
<dbReference type="PANTHER" id="PTHR34846:SF5">
    <property type="entry name" value="CARBOXYMUCONOLACTONE DECARBOXYLASE-LIKE DOMAIN-CONTAINING PROTEIN"/>
    <property type="match status" value="1"/>
</dbReference>
<dbReference type="InterPro" id="IPR003779">
    <property type="entry name" value="CMD-like"/>
</dbReference>
<keyword evidence="3" id="KW-1185">Reference proteome</keyword>
<feature type="domain" description="Carboxymuconolactone decarboxylase-like" evidence="1">
    <location>
        <begin position="61"/>
        <end position="126"/>
    </location>
</feature>
<protein>
    <submittedName>
        <fullName evidence="2">Carboxymuconolactone decarboxylase family protein</fullName>
    </submittedName>
</protein>
<accession>A0A501PHD0</accession>
<reference evidence="3" key="1">
    <citation type="submission" date="2019-06" db="EMBL/GenBank/DDBJ databases">
        <title>The complete genome of Emcibacter congregatus ZYLT.</title>
        <authorList>
            <person name="Zhao Z."/>
        </authorList>
    </citation>
    <scope>NUCLEOTIDE SEQUENCE [LARGE SCALE GENOMIC DNA]</scope>
    <source>
        <strain evidence="3">MCCC 1A06723</strain>
    </source>
</reference>
<dbReference type="GO" id="GO:0051920">
    <property type="term" value="F:peroxiredoxin activity"/>
    <property type="evidence" value="ECO:0007669"/>
    <property type="project" value="InterPro"/>
</dbReference>
<dbReference type="EMBL" id="VFIY01000010">
    <property type="protein sequence ID" value="TPD59870.1"/>
    <property type="molecule type" value="Genomic_DNA"/>
</dbReference>
<evidence type="ECO:0000313" key="2">
    <source>
        <dbReference type="EMBL" id="TPD59870.1"/>
    </source>
</evidence>
<evidence type="ECO:0000259" key="1">
    <source>
        <dbReference type="Pfam" id="PF02627"/>
    </source>
</evidence>
<dbReference type="SUPFAM" id="SSF69118">
    <property type="entry name" value="AhpD-like"/>
    <property type="match status" value="1"/>
</dbReference>
<proteinExistence type="predicted"/>
<dbReference type="PANTHER" id="PTHR34846">
    <property type="entry name" value="4-CARBOXYMUCONOLACTONE DECARBOXYLASE FAMILY PROTEIN (AFU_ORTHOLOGUE AFUA_6G11590)"/>
    <property type="match status" value="1"/>
</dbReference>
<comment type="caution">
    <text evidence="2">The sequence shown here is derived from an EMBL/GenBank/DDBJ whole genome shotgun (WGS) entry which is preliminary data.</text>
</comment>
<dbReference type="Proteomes" id="UP000319148">
    <property type="component" value="Unassembled WGS sequence"/>
</dbReference>